<evidence type="ECO:0000259" key="6">
    <source>
        <dbReference type="Pfam" id="PF07980"/>
    </source>
</evidence>
<reference evidence="9" key="1">
    <citation type="journal article" date="2019" name="Int. J. Syst. Evol. Microbiol.">
        <title>The Global Catalogue of Microorganisms (GCM) 10K type strain sequencing project: providing services to taxonomists for standard genome sequencing and annotation.</title>
        <authorList>
            <consortium name="The Broad Institute Genomics Platform"/>
            <consortium name="The Broad Institute Genome Sequencing Center for Infectious Disease"/>
            <person name="Wu L."/>
            <person name="Ma J."/>
        </authorList>
    </citation>
    <scope>NUCLEOTIDE SEQUENCE [LARGE SCALE GENOMIC DNA]</scope>
    <source>
        <strain evidence="9">KCTC 52344</strain>
    </source>
</reference>
<evidence type="ECO:0000313" key="9">
    <source>
        <dbReference type="Proteomes" id="UP001597510"/>
    </source>
</evidence>
<comment type="subcellular location">
    <subcellularLocation>
        <location evidence="1">Cell outer membrane</location>
    </subcellularLocation>
</comment>
<name>A0ABW5JDA3_9BACT</name>
<protein>
    <submittedName>
        <fullName evidence="8">RagB/SusD family nutrient uptake outer membrane protein</fullName>
    </submittedName>
</protein>
<dbReference type="InterPro" id="IPR012944">
    <property type="entry name" value="SusD_RagB_dom"/>
</dbReference>
<evidence type="ECO:0000256" key="3">
    <source>
        <dbReference type="ARBA" id="ARBA00022729"/>
    </source>
</evidence>
<dbReference type="SUPFAM" id="SSF48452">
    <property type="entry name" value="TPR-like"/>
    <property type="match status" value="1"/>
</dbReference>
<comment type="caution">
    <text evidence="8">The sequence shown here is derived from an EMBL/GenBank/DDBJ whole genome shotgun (WGS) entry which is preliminary data.</text>
</comment>
<keyword evidence="9" id="KW-1185">Reference proteome</keyword>
<evidence type="ECO:0000256" key="1">
    <source>
        <dbReference type="ARBA" id="ARBA00004442"/>
    </source>
</evidence>
<keyword evidence="4" id="KW-0472">Membrane</keyword>
<accession>A0ABW5JDA3</accession>
<comment type="similarity">
    <text evidence="2">Belongs to the SusD family.</text>
</comment>
<proteinExistence type="inferred from homology"/>
<evidence type="ECO:0000256" key="4">
    <source>
        <dbReference type="ARBA" id="ARBA00023136"/>
    </source>
</evidence>
<dbReference type="EMBL" id="JBHULC010000039">
    <property type="protein sequence ID" value="MFD2524047.1"/>
    <property type="molecule type" value="Genomic_DNA"/>
</dbReference>
<evidence type="ECO:0000259" key="7">
    <source>
        <dbReference type="Pfam" id="PF14322"/>
    </source>
</evidence>
<gene>
    <name evidence="8" type="ORF">ACFSR2_24310</name>
</gene>
<dbReference type="Proteomes" id="UP001597510">
    <property type="component" value="Unassembled WGS sequence"/>
</dbReference>
<dbReference type="InterPro" id="IPR011990">
    <property type="entry name" value="TPR-like_helical_dom_sf"/>
</dbReference>
<dbReference type="Gene3D" id="1.25.40.390">
    <property type="match status" value="1"/>
</dbReference>
<evidence type="ECO:0000313" key="8">
    <source>
        <dbReference type="EMBL" id="MFD2524047.1"/>
    </source>
</evidence>
<feature type="domain" description="SusD-like N-terminal" evidence="7">
    <location>
        <begin position="25"/>
        <end position="231"/>
    </location>
</feature>
<feature type="domain" description="RagB/SusD" evidence="6">
    <location>
        <begin position="337"/>
        <end position="411"/>
    </location>
</feature>
<keyword evidence="3" id="KW-0732">Signal</keyword>
<sequence>MNKNIKHWLFIGATVAFMTSCDNQLDVKPTASIDESEALANSQAVEVTLVGAYDALSSSNLYGGAIQYSGDLLGDDAEVRFAGTFTTLDELWRKTFTTTNAQTQATWLQAYTTINIANNVLSALDKVDASRKNTLEGEARFIRGLVYFDLVRLWAKTWGDGDPNTNLGVPLVITPTRGITDADYLPRATVAAIYAQVIEDLTKAESLLGNPSDTGFASKTAAQAILARVYLQQGKYTEARDAANRVITGNQFSLTESFASAFSDATNDSEIIFKIIVNEQDGANNMNLYYAPATYQGRGDIRVQNKHLNLYSSSDSRGTFFVRASGNVYTSKYLDQFGDVPVVRLAEMYLVRAEANLRLGTSIGATPLADVNRIRNRAGAAELTTVTVDNVMAERKLELAFEGEQIHDAKRLKRNVGTLPFSDNKLVIPIPQREIDTNKSLVQNPGY</sequence>
<dbReference type="RefSeq" id="WP_340238611.1">
    <property type="nucleotide sequence ID" value="NZ_JBBEWC010000010.1"/>
</dbReference>
<dbReference type="Pfam" id="PF07980">
    <property type="entry name" value="SusD_RagB"/>
    <property type="match status" value="1"/>
</dbReference>
<dbReference type="Pfam" id="PF14322">
    <property type="entry name" value="SusD-like_3"/>
    <property type="match status" value="1"/>
</dbReference>
<evidence type="ECO:0000256" key="5">
    <source>
        <dbReference type="ARBA" id="ARBA00023237"/>
    </source>
</evidence>
<dbReference type="CDD" id="cd08977">
    <property type="entry name" value="SusD"/>
    <property type="match status" value="1"/>
</dbReference>
<dbReference type="PROSITE" id="PS51257">
    <property type="entry name" value="PROKAR_LIPOPROTEIN"/>
    <property type="match status" value="1"/>
</dbReference>
<dbReference type="InterPro" id="IPR033985">
    <property type="entry name" value="SusD-like_N"/>
</dbReference>
<organism evidence="8 9">
    <name type="scientific">Emticicia soli</name>
    <dbReference type="NCBI Taxonomy" id="2027878"/>
    <lineage>
        <taxon>Bacteria</taxon>
        <taxon>Pseudomonadati</taxon>
        <taxon>Bacteroidota</taxon>
        <taxon>Cytophagia</taxon>
        <taxon>Cytophagales</taxon>
        <taxon>Leadbetterellaceae</taxon>
        <taxon>Emticicia</taxon>
    </lineage>
</organism>
<keyword evidence="5" id="KW-0998">Cell outer membrane</keyword>
<evidence type="ECO:0000256" key="2">
    <source>
        <dbReference type="ARBA" id="ARBA00006275"/>
    </source>
</evidence>